<keyword evidence="4 5" id="KW-0472">Membrane</keyword>
<dbReference type="AlphaFoldDB" id="A0A2S9X442"/>
<gene>
    <name evidence="7" type="ORF">BUE93_12725</name>
</gene>
<dbReference type="GO" id="GO:0005886">
    <property type="term" value="C:plasma membrane"/>
    <property type="evidence" value="ECO:0007669"/>
    <property type="project" value="InterPro"/>
</dbReference>
<dbReference type="OrthoDB" id="9154783at2"/>
<evidence type="ECO:0000256" key="2">
    <source>
        <dbReference type="ARBA" id="ARBA00022692"/>
    </source>
</evidence>
<dbReference type="InterPro" id="IPR010445">
    <property type="entry name" value="LapA_dom"/>
</dbReference>
<dbReference type="RefSeq" id="WP_106077084.1">
    <property type="nucleotide sequence ID" value="NZ_MTBD01000026.1"/>
</dbReference>
<dbReference type="Proteomes" id="UP000239469">
    <property type="component" value="Unassembled WGS sequence"/>
</dbReference>
<proteinExistence type="predicted"/>
<name>A0A2S9X442_9NEIS</name>
<evidence type="ECO:0000256" key="1">
    <source>
        <dbReference type="ARBA" id="ARBA00022475"/>
    </source>
</evidence>
<evidence type="ECO:0000256" key="3">
    <source>
        <dbReference type="ARBA" id="ARBA00022989"/>
    </source>
</evidence>
<evidence type="ECO:0000313" key="8">
    <source>
        <dbReference type="Proteomes" id="UP000239469"/>
    </source>
</evidence>
<feature type="domain" description="Lipopolysaccharide assembly protein A" evidence="6">
    <location>
        <begin position="22"/>
        <end position="79"/>
    </location>
</feature>
<organism evidence="7 8">
    <name type="scientific">Chromobacterium amazonense</name>
    <dbReference type="NCBI Taxonomy" id="1382803"/>
    <lineage>
        <taxon>Bacteria</taxon>
        <taxon>Pseudomonadati</taxon>
        <taxon>Pseudomonadota</taxon>
        <taxon>Betaproteobacteria</taxon>
        <taxon>Neisseriales</taxon>
        <taxon>Chromobacteriaceae</taxon>
        <taxon>Chromobacterium</taxon>
    </lineage>
</organism>
<evidence type="ECO:0000256" key="4">
    <source>
        <dbReference type="ARBA" id="ARBA00023136"/>
    </source>
</evidence>
<dbReference type="Pfam" id="PF06305">
    <property type="entry name" value="LapA_dom"/>
    <property type="match status" value="1"/>
</dbReference>
<dbReference type="EMBL" id="MTBD01000026">
    <property type="protein sequence ID" value="PRP70498.1"/>
    <property type="molecule type" value="Genomic_DNA"/>
</dbReference>
<evidence type="ECO:0000256" key="5">
    <source>
        <dbReference type="SAM" id="Phobius"/>
    </source>
</evidence>
<sequence>MRYLLRIVELALLLLLIAVTVQNSHAVEFKLFFGQSWSAPLIVFLLLFFVAGAIVGLLATFSFYLKNRRELSQLKKELRNRPPVRKTVNDPSDALAD</sequence>
<keyword evidence="3 5" id="KW-1133">Transmembrane helix</keyword>
<accession>A0A2S9X442</accession>
<evidence type="ECO:0000259" key="6">
    <source>
        <dbReference type="Pfam" id="PF06305"/>
    </source>
</evidence>
<reference evidence="7 8" key="1">
    <citation type="submission" date="2017-01" db="EMBL/GenBank/DDBJ databases">
        <title>New insights into the genetic diversity of Chromobacterium isolated from tropical freshwater lake.</title>
        <authorList>
            <person name="Santos A.B."/>
            <person name="Nascimento A.M."/>
            <person name="Da Silva P.C."/>
        </authorList>
    </citation>
    <scope>NUCLEOTIDE SEQUENCE [LARGE SCALE GENOMIC DNA]</scope>
    <source>
        <strain evidence="7 8">56AF</strain>
    </source>
</reference>
<keyword evidence="1" id="KW-1003">Cell membrane</keyword>
<keyword evidence="2 5" id="KW-0812">Transmembrane</keyword>
<feature type="transmembrane region" description="Helical" evidence="5">
    <location>
        <begin position="42"/>
        <end position="65"/>
    </location>
</feature>
<comment type="caution">
    <text evidence="7">The sequence shown here is derived from an EMBL/GenBank/DDBJ whole genome shotgun (WGS) entry which is preliminary data.</text>
</comment>
<protein>
    <recommendedName>
        <fullName evidence="6">Lipopolysaccharide assembly protein A domain-containing protein</fullName>
    </recommendedName>
</protein>
<evidence type="ECO:0000313" key="7">
    <source>
        <dbReference type="EMBL" id="PRP70498.1"/>
    </source>
</evidence>